<dbReference type="PANTHER" id="PTHR32301:SF6">
    <property type="entry name" value="GOLVESIN-RELATED"/>
    <property type="match status" value="1"/>
</dbReference>
<organism evidence="1 2">
    <name type="scientific">Thalassiosira pseudonana</name>
    <name type="common">Marine diatom</name>
    <name type="synonym">Cyclotella nana</name>
    <dbReference type="NCBI Taxonomy" id="35128"/>
    <lineage>
        <taxon>Eukaryota</taxon>
        <taxon>Sar</taxon>
        <taxon>Stramenopiles</taxon>
        <taxon>Ochrophyta</taxon>
        <taxon>Bacillariophyta</taxon>
        <taxon>Coscinodiscophyceae</taxon>
        <taxon>Thalassiosirophycidae</taxon>
        <taxon>Thalassiosirales</taxon>
        <taxon>Thalassiosiraceae</taxon>
        <taxon>Thalassiosira</taxon>
    </lineage>
</organism>
<dbReference type="InterPro" id="IPR027417">
    <property type="entry name" value="P-loop_NTPase"/>
</dbReference>
<dbReference type="EMBL" id="CM000639">
    <property type="protein sequence ID" value="EED94912.1"/>
    <property type="molecule type" value="Genomic_DNA"/>
</dbReference>
<dbReference type="AlphaFoldDB" id="B8BVC9"/>
<evidence type="ECO:0000313" key="2">
    <source>
        <dbReference type="Proteomes" id="UP000001449"/>
    </source>
</evidence>
<name>B8BVC9_THAPS</name>
<dbReference type="Gene3D" id="3.40.50.300">
    <property type="entry name" value="P-loop containing nucleotide triphosphate hydrolases"/>
    <property type="match status" value="1"/>
</dbReference>
<reference evidence="1 2" key="2">
    <citation type="journal article" date="2008" name="Nature">
        <title>The Phaeodactylum genome reveals the evolutionary history of diatom genomes.</title>
        <authorList>
            <person name="Bowler C."/>
            <person name="Allen A.E."/>
            <person name="Badger J.H."/>
            <person name="Grimwood J."/>
            <person name="Jabbari K."/>
            <person name="Kuo A."/>
            <person name="Maheswari U."/>
            <person name="Martens C."/>
            <person name="Maumus F."/>
            <person name="Otillar R.P."/>
            <person name="Rayko E."/>
            <person name="Salamov A."/>
            <person name="Vandepoele K."/>
            <person name="Beszteri B."/>
            <person name="Gruber A."/>
            <person name="Heijde M."/>
            <person name="Katinka M."/>
            <person name="Mock T."/>
            <person name="Valentin K."/>
            <person name="Verret F."/>
            <person name="Berges J.A."/>
            <person name="Brownlee C."/>
            <person name="Cadoret J.P."/>
            <person name="Chiovitti A."/>
            <person name="Choi C.J."/>
            <person name="Coesel S."/>
            <person name="De Martino A."/>
            <person name="Detter J.C."/>
            <person name="Durkin C."/>
            <person name="Falciatore A."/>
            <person name="Fournet J."/>
            <person name="Haruta M."/>
            <person name="Huysman M.J."/>
            <person name="Jenkins B.D."/>
            <person name="Jiroutova K."/>
            <person name="Jorgensen R.E."/>
            <person name="Joubert Y."/>
            <person name="Kaplan A."/>
            <person name="Kroger N."/>
            <person name="Kroth P.G."/>
            <person name="La Roche J."/>
            <person name="Lindquist E."/>
            <person name="Lommer M."/>
            <person name="Martin-Jezequel V."/>
            <person name="Lopez P.J."/>
            <person name="Lucas S."/>
            <person name="Mangogna M."/>
            <person name="McGinnis K."/>
            <person name="Medlin L.K."/>
            <person name="Montsant A."/>
            <person name="Oudot-Le Secq M.P."/>
            <person name="Napoli C."/>
            <person name="Obornik M."/>
            <person name="Parker M.S."/>
            <person name="Petit J.L."/>
            <person name="Porcel B.M."/>
            <person name="Poulsen N."/>
            <person name="Robison M."/>
            <person name="Rychlewski L."/>
            <person name="Rynearson T.A."/>
            <person name="Schmutz J."/>
            <person name="Shapiro H."/>
            <person name="Siaut M."/>
            <person name="Stanley M."/>
            <person name="Sussman M.R."/>
            <person name="Taylor A.R."/>
            <person name="Vardi A."/>
            <person name="von Dassow P."/>
            <person name="Vyverman W."/>
            <person name="Willis A."/>
            <person name="Wyrwicz L.S."/>
            <person name="Rokhsar D.S."/>
            <person name="Weissenbach J."/>
            <person name="Armbrust E.V."/>
            <person name="Green B.R."/>
            <person name="Van de Peer Y."/>
            <person name="Grigoriev I.V."/>
        </authorList>
    </citation>
    <scope>NUCLEOTIDE SEQUENCE [LARGE SCALE GENOMIC DNA]</scope>
    <source>
        <strain evidence="1 2">CCMP1335</strain>
    </source>
</reference>
<sequence>MTALRCDIRKDSCLKATLLLLATVSAASLVSLLQHNVVVHIGGTPPVRQGGDNRQLLAEEFRLQGQVDGPASHPSEPYYVLLDEITGEVVLSLDHEHKDHPLNLLTELRAPREGIRESVFFFNIPKIAFLISYFVLISNLKAHGGVLKAIMTTCFNLRRTEKVEDPESLTFINGILNIDTQSRKGLSQARSANLIESGLVDVIVSSYFLEGILLFKPHHQGRAFTILQHPVARTERLYFYHKSSKLEFEGLSMLDYLQSDVYKDNWIVRSLINVKAGELNEDHLSVARGILARKFLVGISEYLSETIKRLRHYYKWIESKDGCVDYFLNNMHNEKETHLTRGSEEWKAVADNNRYDMELYYYGLELFAKQASTMFGRPYVDKEGKPINFAKLKEQKMIEHTLDIGHDGVAGEMSLGGELGNTLNIKHQLS</sequence>
<dbReference type="OMA" id="MIGIADY"/>
<dbReference type="RefSeq" id="XP_002287469.1">
    <property type="nucleotide sequence ID" value="XM_002287433.1"/>
</dbReference>
<dbReference type="PaxDb" id="35128-Thaps2792"/>
<dbReference type="GeneID" id="7452314"/>
<dbReference type="KEGG" id="tps:THAPSDRAFT_2792"/>
<gene>
    <name evidence="1" type="ORF">THAPSDRAFT_2792</name>
</gene>
<evidence type="ECO:0000313" key="1">
    <source>
        <dbReference type="EMBL" id="EED94912.1"/>
    </source>
</evidence>
<keyword evidence="2" id="KW-1185">Reference proteome</keyword>
<dbReference type="HOGENOM" id="CLU_638592_0_0_1"/>
<dbReference type="PANTHER" id="PTHR32301">
    <property type="entry name" value="COUNTIN RECEPTOR CNR3-RELATED"/>
    <property type="match status" value="1"/>
</dbReference>
<protein>
    <submittedName>
        <fullName evidence="1">Uncharacterized protein</fullName>
    </submittedName>
</protein>
<dbReference type="GO" id="GO:0005794">
    <property type="term" value="C:Golgi apparatus"/>
    <property type="evidence" value="ECO:0000318"/>
    <property type="project" value="GO_Central"/>
</dbReference>
<dbReference type="Proteomes" id="UP000001449">
    <property type="component" value="Chromosome 2"/>
</dbReference>
<reference evidence="1 2" key="1">
    <citation type="journal article" date="2004" name="Science">
        <title>The genome of the diatom Thalassiosira pseudonana: ecology, evolution, and metabolism.</title>
        <authorList>
            <person name="Armbrust E.V."/>
            <person name="Berges J.A."/>
            <person name="Bowler C."/>
            <person name="Green B.R."/>
            <person name="Martinez D."/>
            <person name="Putnam N.H."/>
            <person name="Zhou S."/>
            <person name="Allen A.E."/>
            <person name="Apt K.E."/>
            <person name="Bechner M."/>
            <person name="Brzezinski M.A."/>
            <person name="Chaal B.K."/>
            <person name="Chiovitti A."/>
            <person name="Davis A.K."/>
            <person name="Demarest M.S."/>
            <person name="Detter J.C."/>
            <person name="Glavina T."/>
            <person name="Goodstein D."/>
            <person name="Hadi M.Z."/>
            <person name="Hellsten U."/>
            <person name="Hildebrand M."/>
            <person name="Jenkins B.D."/>
            <person name="Jurka J."/>
            <person name="Kapitonov V.V."/>
            <person name="Kroger N."/>
            <person name="Lau W.W."/>
            <person name="Lane T.W."/>
            <person name="Larimer F.W."/>
            <person name="Lippmeier J.C."/>
            <person name="Lucas S."/>
            <person name="Medina M."/>
            <person name="Montsant A."/>
            <person name="Obornik M."/>
            <person name="Parker M.S."/>
            <person name="Palenik B."/>
            <person name="Pazour G.J."/>
            <person name="Richardson P.M."/>
            <person name="Rynearson T.A."/>
            <person name="Saito M.A."/>
            <person name="Schwartz D.C."/>
            <person name="Thamatrakoln K."/>
            <person name="Valentin K."/>
            <person name="Vardi A."/>
            <person name="Wilkerson F.P."/>
            <person name="Rokhsar D.S."/>
        </authorList>
    </citation>
    <scope>NUCLEOTIDE SEQUENCE [LARGE SCALE GENOMIC DNA]</scope>
    <source>
        <strain evidence="1 2">CCMP1335</strain>
    </source>
</reference>
<dbReference type="InParanoid" id="B8BVC9"/>
<dbReference type="InterPro" id="IPR053259">
    <property type="entry name" value="Golvesin-related_Golgi"/>
</dbReference>
<dbReference type="eggNOG" id="ENOG502T7KY">
    <property type="taxonomic scope" value="Eukaryota"/>
</dbReference>
<accession>B8BVC9</accession>
<proteinExistence type="predicted"/>